<keyword evidence="4" id="KW-1185">Reference proteome</keyword>
<comment type="caution">
    <text evidence="3">The sequence shown here is derived from an EMBL/GenBank/DDBJ whole genome shotgun (WGS) entry which is preliminary data.</text>
</comment>
<evidence type="ECO:0000256" key="1">
    <source>
        <dbReference type="SAM" id="MobiDB-lite"/>
    </source>
</evidence>
<feature type="transmembrane region" description="Helical" evidence="2">
    <location>
        <begin position="34"/>
        <end position="54"/>
    </location>
</feature>
<evidence type="ECO:0008006" key="5">
    <source>
        <dbReference type="Google" id="ProtNLM"/>
    </source>
</evidence>
<feature type="region of interest" description="Disordered" evidence="1">
    <location>
        <begin position="1"/>
        <end position="28"/>
    </location>
</feature>
<evidence type="ECO:0000313" key="4">
    <source>
        <dbReference type="Proteomes" id="UP001390339"/>
    </source>
</evidence>
<gene>
    <name evidence="3" type="ORF">PGQ11_001332</name>
</gene>
<name>A0ABR2JNE1_9PEZI</name>
<dbReference type="Proteomes" id="UP001390339">
    <property type="component" value="Unassembled WGS sequence"/>
</dbReference>
<reference evidence="3 4" key="1">
    <citation type="journal article" date="2024" name="IMA Fungus">
        <title>Apiospora arundinis, a panoply of carbohydrate-active enzymes and secondary metabolites.</title>
        <authorList>
            <person name="Sorensen T."/>
            <person name="Petersen C."/>
            <person name="Muurmann A.T."/>
            <person name="Christiansen J.V."/>
            <person name="Brundto M.L."/>
            <person name="Overgaard C.K."/>
            <person name="Boysen A.T."/>
            <person name="Wollenberg R.D."/>
            <person name="Larsen T.O."/>
            <person name="Sorensen J.L."/>
            <person name="Nielsen K.L."/>
            <person name="Sondergaard T.E."/>
        </authorList>
    </citation>
    <scope>NUCLEOTIDE SEQUENCE [LARGE SCALE GENOMIC DNA]</scope>
    <source>
        <strain evidence="3 4">AAU 773</strain>
    </source>
</reference>
<evidence type="ECO:0000256" key="2">
    <source>
        <dbReference type="SAM" id="Phobius"/>
    </source>
</evidence>
<organism evidence="3 4">
    <name type="scientific">Apiospora arundinis</name>
    <dbReference type="NCBI Taxonomy" id="335852"/>
    <lineage>
        <taxon>Eukaryota</taxon>
        <taxon>Fungi</taxon>
        <taxon>Dikarya</taxon>
        <taxon>Ascomycota</taxon>
        <taxon>Pezizomycotina</taxon>
        <taxon>Sordariomycetes</taxon>
        <taxon>Xylariomycetidae</taxon>
        <taxon>Amphisphaeriales</taxon>
        <taxon>Apiosporaceae</taxon>
        <taxon>Apiospora</taxon>
    </lineage>
</organism>
<keyword evidence="2" id="KW-0472">Membrane</keyword>
<feature type="compositionally biased region" description="Polar residues" evidence="1">
    <location>
        <begin position="12"/>
        <end position="23"/>
    </location>
</feature>
<evidence type="ECO:0000313" key="3">
    <source>
        <dbReference type="EMBL" id="KAK8880038.1"/>
    </source>
</evidence>
<accession>A0ABR2JNE1</accession>
<protein>
    <recommendedName>
        <fullName evidence="5">MARVEL domain-containing protein</fullName>
    </recommendedName>
</protein>
<keyword evidence="2" id="KW-1133">Transmembrane helix</keyword>
<dbReference type="EMBL" id="JAPCWZ010000001">
    <property type="protein sequence ID" value="KAK8880038.1"/>
    <property type="molecule type" value="Genomic_DNA"/>
</dbReference>
<keyword evidence="2" id="KW-0812">Transmembrane</keyword>
<feature type="transmembrane region" description="Helical" evidence="2">
    <location>
        <begin position="228"/>
        <end position="247"/>
    </location>
</feature>
<feature type="transmembrane region" description="Helical" evidence="2">
    <location>
        <begin position="147"/>
        <end position="167"/>
    </location>
</feature>
<sequence>MPSEHLYMMPNPGSQSSPNNKPPMSQVRLGPSPLMRALTGVSAVLGVVSLVALVTKCLSNVAWNEFGGPNRDGTRLMLTSPATKEADEVFFYPREVARFQNYSNTLMWVGVIVGVTLAPATAYTSWRVAKKGPYLYERTTRIFTYALYHLYWIYPLVVFAILTAAHAQSAHLPGQAPPRSKSEDGLYLVEGTFDLETLACEARNLAQKAGGQSAAADQLGRVCVGESATRGLLIAIAFLTAGLSVILELDRRGARRVIAVAENGRGGW</sequence>
<proteinExistence type="predicted"/>
<feature type="transmembrane region" description="Helical" evidence="2">
    <location>
        <begin position="106"/>
        <end position="126"/>
    </location>
</feature>